<gene>
    <name evidence="7" type="ORF">QQS21_004418</name>
</gene>
<dbReference type="GO" id="GO:0004185">
    <property type="term" value="F:serine-type carboxypeptidase activity"/>
    <property type="evidence" value="ECO:0007669"/>
    <property type="project" value="UniProtKB-EC"/>
</dbReference>
<accession>A0AAJ0CRI4</accession>
<evidence type="ECO:0000256" key="3">
    <source>
        <dbReference type="ARBA" id="ARBA00022645"/>
    </source>
</evidence>
<dbReference type="PRINTS" id="PR00724">
    <property type="entry name" value="CRBOXYPTASEC"/>
</dbReference>
<dbReference type="InterPro" id="IPR001563">
    <property type="entry name" value="Peptidase_S10"/>
</dbReference>
<proteinExistence type="inferred from homology"/>
<evidence type="ECO:0000313" key="7">
    <source>
        <dbReference type="EMBL" id="KAK2601992.1"/>
    </source>
</evidence>
<name>A0AAJ0CRI4_9HYPO</name>
<organism evidence="7 8">
    <name type="scientific">Conoideocrella luteorostrata</name>
    <dbReference type="NCBI Taxonomy" id="1105319"/>
    <lineage>
        <taxon>Eukaryota</taxon>
        <taxon>Fungi</taxon>
        <taxon>Dikarya</taxon>
        <taxon>Ascomycota</taxon>
        <taxon>Pezizomycotina</taxon>
        <taxon>Sordariomycetes</taxon>
        <taxon>Hypocreomycetidae</taxon>
        <taxon>Hypocreales</taxon>
        <taxon>Clavicipitaceae</taxon>
        <taxon>Conoideocrella</taxon>
    </lineage>
</organism>
<keyword evidence="4" id="KW-0645">Protease</keyword>
<evidence type="ECO:0000256" key="5">
    <source>
        <dbReference type="ARBA" id="ARBA00022801"/>
    </source>
</evidence>
<comment type="similarity">
    <text evidence="1">Belongs to the peptidase S10 family.</text>
</comment>
<dbReference type="GO" id="GO:0000324">
    <property type="term" value="C:fungal-type vacuole"/>
    <property type="evidence" value="ECO:0007669"/>
    <property type="project" value="TreeGrafter"/>
</dbReference>
<dbReference type="Pfam" id="PF00450">
    <property type="entry name" value="Peptidase_S10"/>
    <property type="match status" value="1"/>
</dbReference>
<dbReference type="InterPro" id="IPR029058">
    <property type="entry name" value="AB_hydrolase_fold"/>
</dbReference>
<dbReference type="Proteomes" id="UP001251528">
    <property type="component" value="Unassembled WGS sequence"/>
</dbReference>
<dbReference type="SUPFAM" id="SSF53474">
    <property type="entry name" value="alpha/beta-Hydrolases"/>
    <property type="match status" value="1"/>
</dbReference>
<keyword evidence="8" id="KW-1185">Reference proteome</keyword>
<dbReference type="Gene3D" id="3.40.50.1820">
    <property type="entry name" value="alpha/beta hydrolase"/>
    <property type="match status" value="1"/>
</dbReference>
<keyword evidence="6" id="KW-0325">Glycoprotein</keyword>
<dbReference type="AlphaFoldDB" id="A0AAJ0CRI4"/>
<dbReference type="Gene3D" id="1.10.287.410">
    <property type="match status" value="1"/>
</dbReference>
<dbReference type="EMBL" id="JASWJB010000065">
    <property type="protein sequence ID" value="KAK2601992.1"/>
    <property type="molecule type" value="Genomic_DNA"/>
</dbReference>
<dbReference type="PANTHER" id="PTHR11802">
    <property type="entry name" value="SERINE PROTEASE FAMILY S10 SERINE CARBOXYPEPTIDASE"/>
    <property type="match status" value="1"/>
</dbReference>
<dbReference type="EC" id="3.4.16.5" evidence="2"/>
<dbReference type="GO" id="GO:0006508">
    <property type="term" value="P:proteolysis"/>
    <property type="evidence" value="ECO:0007669"/>
    <property type="project" value="UniProtKB-KW"/>
</dbReference>
<dbReference type="PANTHER" id="PTHR11802:SF113">
    <property type="entry name" value="SERINE CARBOXYPEPTIDASE CTSA-4.1"/>
    <property type="match status" value="1"/>
</dbReference>
<reference evidence="7" key="1">
    <citation type="submission" date="2023-06" db="EMBL/GenBank/DDBJ databases">
        <title>Conoideocrella luteorostrata (Hypocreales: Clavicipitaceae), a potential biocontrol fungus for elongate hemlock scale in United States Christmas tree production areas.</title>
        <authorList>
            <person name="Barrett H."/>
            <person name="Lovett B."/>
            <person name="Macias A.M."/>
            <person name="Stajich J.E."/>
            <person name="Kasson M.T."/>
        </authorList>
    </citation>
    <scope>NUCLEOTIDE SEQUENCE</scope>
    <source>
        <strain evidence="7">ARSEF 14590</strain>
    </source>
</reference>
<evidence type="ECO:0000256" key="4">
    <source>
        <dbReference type="ARBA" id="ARBA00022670"/>
    </source>
</evidence>
<protein>
    <recommendedName>
        <fullName evidence="2">carboxypeptidase C</fullName>
        <ecNumber evidence="2">3.4.16.5</ecNumber>
    </recommendedName>
</protein>
<sequence>MFFSKLLTLTAAGVFASAVTGKLLLPAKVDMLGAPALSPFINQRSGQGGSPDGRINAREVDLLRLRNANSTGSYKAGEYTLKQQSDKTCATKGEKHWSGTIDVTDERRLFFWFFDSRNDPENDPIVLWLNGGPGSSSMVGLLTEVGACTLPAGKNITIPNEWAWNNNASLLVIDQPAGVGFSSVAPGGKVPDSDEDGAEDFQTFLNIFFMKVFPRRAQLPIHFAAESYGGHYAPTYMKYIMESRKFKSPSAFRGNITSLVLVNALYDHGSRALGTYELFCVDPNNRGILNETACDIVREDYAKCYRTRERCELAADPWECAGSAYGCERIMSLYEGYLYDIKKECIEPTCQEDNTVGNITAYLNQPNIISELGFPKDFQFEASKAQINRAYNVGGSVIRSMAADVGAVLDAYKRPGKIGDFRLLVLQGNDDYICNTPGNKIVFESLGWSGQANYRASKWAGLPGTIKHTGDWKGTKDGRLVFVSVDAAGHMVPSYQPEAAYRILDKWMRDGWRA</sequence>
<evidence type="ECO:0000256" key="2">
    <source>
        <dbReference type="ARBA" id="ARBA00012446"/>
    </source>
</evidence>
<comment type="caution">
    <text evidence="7">The sequence shown here is derived from an EMBL/GenBank/DDBJ whole genome shotgun (WGS) entry which is preliminary data.</text>
</comment>
<evidence type="ECO:0000313" key="8">
    <source>
        <dbReference type="Proteomes" id="UP001251528"/>
    </source>
</evidence>
<keyword evidence="5" id="KW-0378">Hydrolase</keyword>
<evidence type="ECO:0000256" key="6">
    <source>
        <dbReference type="ARBA" id="ARBA00023180"/>
    </source>
</evidence>
<evidence type="ECO:0000256" key="1">
    <source>
        <dbReference type="ARBA" id="ARBA00009431"/>
    </source>
</evidence>
<keyword evidence="3" id="KW-0121">Carboxypeptidase</keyword>